<dbReference type="PANTHER" id="PTHR31902:SF14">
    <property type="entry name" value="ACTIN PATCHES DISTAL PROTEIN 1"/>
    <property type="match status" value="1"/>
</dbReference>
<dbReference type="AlphaFoldDB" id="A0A448YQL2"/>
<dbReference type="Proteomes" id="UP000290900">
    <property type="component" value="Unassembled WGS sequence"/>
</dbReference>
<evidence type="ECO:0000313" key="1">
    <source>
        <dbReference type="EMBL" id="VEU23204.1"/>
    </source>
</evidence>
<dbReference type="FunCoup" id="A0A448YQL2">
    <property type="interactions" value="59"/>
</dbReference>
<dbReference type="SUPFAM" id="SSF52833">
    <property type="entry name" value="Thioredoxin-like"/>
    <property type="match status" value="1"/>
</dbReference>
<dbReference type="OrthoDB" id="10253744at2759"/>
<sequence length="297" mass="33543">MNFVQRLGSKLGLAGDEDPTKEISQILPVSEEPASCDPSQCINTYNTSCFKLKSQDITAPLWESAKPFDFHILVSTGDHDWPHDAFDQPKTVLQSISRFDYSKYGTAKLNVTSLPIPLTDSEYTKSQKADILIMPYFVWVRGVTRTNCNEVLNTVLESLVAEQPKFSDLPPEIDGAKLEKDIFRSYIFLCSHRTRDKRCGKTAPIMKKEFEAQLRDLGYYRDFGDSRPSGVCVAYVNHVGGHKFAANVLIYNKGGEFAWFARCSPLNVEPILHETVLQGKVFPEISRTVKKYNAVSW</sequence>
<dbReference type="Gene3D" id="3.40.30.10">
    <property type="entry name" value="Glutaredoxin"/>
    <property type="match status" value="1"/>
</dbReference>
<name>A0A448YQL2_BRENA</name>
<dbReference type="EMBL" id="CAACVR010000036">
    <property type="protein sequence ID" value="VEU23204.1"/>
    <property type="molecule type" value="Genomic_DNA"/>
</dbReference>
<keyword evidence="2" id="KW-1185">Reference proteome</keyword>
<proteinExistence type="predicted"/>
<protein>
    <submittedName>
        <fullName evidence="1">DEKNAAC104334</fullName>
    </submittedName>
</protein>
<dbReference type="InterPro" id="IPR009737">
    <property type="entry name" value="Aim32/Apd1-like"/>
</dbReference>
<accession>A0A448YQL2</accession>
<dbReference type="InParanoid" id="A0A448YQL2"/>
<reference evidence="1 2" key="1">
    <citation type="submission" date="2018-12" db="EMBL/GenBank/DDBJ databases">
        <authorList>
            <person name="Tiukova I."/>
            <person name="Dainat J."/>
        </authorList>
    </citation>
    <scope>NUCLEOTIDE SEQUENCE [LARGE SCALE GENOMIC DNA]</scope>
</reference>
<gene>
    <name evidence="1" type="ORF">BRENAR_LOCUS3935</name>
</gene>
<evidence type="ECO:0000313" key="2">
    <source>
        <dbReference type="Proteomes" id="UP000290900"/>
    </source>
</evidence>
<dbReference type="Pfam" id="PF06999">
    <property type="entry name" value="Suc_Fer-like"/>
    <property type="match status" value="1"/>
</dbReference>
<dbReference type="PANTHER" id="PTHR31902">
    <property type="entry name" value="ACTIN PATCHES DISTAL PROTEIN 1"/>
    <property type="match status" value="1"/>
</dbReference>
<dbReference type="InterPro" id="IPR036249">
    <property type="entry name" value="Thioredoxin-like_sf"/>
</dbReference>
<dbReference type="CDD" id="cd03062">
    <property type="entry name" value="TRX_Fd_Sucrase"/>
    <property type="match status" value="1"/>
</dbReference>
<organism evidence="1 2">
    <name type="scientific">Brettanomyces naardenensis</name>
    <name type="common">Yeast</name>
    <dbReference type="NCBI Taxonomy" id="13370"/>
    <lineage>
        <taxon>Eukaryota</taxon>
        <taxon>Fungi</taxon>
        <taxon>Dikarya</taxon>
        <taxon>Ascomycota</taxon>
        <taxon>Saccharomycotina</taxon>
        <taxon>Pichiomycetes</taxon>
        <taxon>Pichiales</taxon>
        <taxon>Pichiaceae</taxon>
        <taxon>Brettanomyces</taxon>
    </lineage>
</organism>
<dbReference type="STRING" id="13370.A0A448YQL2"/>